<dbReference type="PROSITE" id="PS51857">
    <property type="entry name" value="CSD_2"/>
    <property type="match status" value="4"/>
</dbReference>
<protein>
    <recommendedName>
        <fullName evidence="2">CSD domain-containing protein</fullName>
    </recommendedName>
</protein>
<dbReference type="InterPro" id="IPR002059">
    <property type="entry name" value="CSP_DNA-bd"/>
</dbReference>
<feature type="region of interest" description="Disordered" evidence="1">
    <location>
        <begin position="401"/>
        <end position="425"/>
    </location>
</feature>
<feature type="domain" description="CSD" evidence="2">
    <location>
        <begin position="3"/>
        <end position="69"/>
    </location>
</feature>
<accession>A0A7S4QNB8</accession>
<dbReference type="InterPro" id="IPR050181">
    <property type="entry name" value="Cold_shock_domain"/>
</dbReference>
<evidence type="ECO:0000259" key="2">
    <source>
        <dbReference type="PROSITE" id="PS51857"/>
    </source>
</evidence>
<name>A0A7S4QNB8_9DINO</name>
<organism evidence="3">
    <name type="scientific">Alexandrium monilatum</name>
    <dbReference type="NCBI Taxonomy" id="311494"/>
    <lineage>
        <taxon>Eukaryota</taxon>
        <taxon>Sar</taxon>
        <taxon>Alveolata</taxon>
        <taxon>Dinophyceae</taxon>
        <taxon>Gonyaulacales</taxon>
        <taxon>Pyrocystaceae</taxon>
        <taxon>Alexandrium</taxon>
    </lineage>
</organism>
<feature type="domain" description="CSD" evidence="2">
    <location>
        <begin position="242"/>
        <end position="308"/>
    </location>
</feature>
<dbReference type="Gene3D" id="2.40.50.140">
    <property type="entry name" value="Nucleic acid-binding proteins"/>
    <property type="match status" value="4"/>
</dbReference>
<evidence type="ECO:0000256" key="1">
    <source>
        <dbReference type="SAM" id="MobiDB-lite"/>
    </source>
</evidence>
<dbReference type="PANTHER" id="PTHR11544">
    <property type="entry name" value="COLD SHOCK DOMAIN CONTAINING PROTEINS"/>
    <property type="match status" value="1"/>
</dbReference>
<sequence>MSKYSGRIKSFNLQRGWGFIECSETEQIYGKDIFVMKKALPGGHASKGDRVIFEVVQGPSGPEAADVDLSPEGGGGGWGGGGYAGGGGPGTGNAIGSKAWAASRGPFGGSSGRSSTGFLGFVKSYNPVKGWGFVTSEAMHQLYGKDIFFMKNSLRPPHAQQGDPVRFTIVQGAKGPEATDVHLAPMAAPGFGGPSAGSRRRVIGAGPGVGGYWAPAPGRAFPALPALPAPGPASAAIGPGQMLFGSVKGYDPEKGWGHIDCEAARQAFGKDVFLMRSAVGDQSVQLGTLISFRVTMAAKGPHATDVRVLPESSFGIGGNLGGFWDGVVKSFNTERGWGFITSEEITQIFGKDIFLHRQELDGTQPEPGDAIHFTVEPGKTGQLEAKNVSLGTASSALEAAEAGPVAAYRDVPRPTTSGNRRARPY</sequence>
<gene>
    <name evidence="3" type="ORF">AMON00008_LOCUS23137</name>
</gene>
<dbReference type="GO" id="GO:0003676">
    <property type="term" value="F:nucleic acid binding"/>
    <property type="evidence" value="ECO:0007669"/>
    <property type="project" value="InterPro"/>
</dbReference>
<evidence type="ECO:0000313" key="3">
    <source>
        <dbReference type="EMBL" id="CAE4588816.1"/>
    </source>
</evidence>
<dbReference type="Pfam" id="PF00313">
    <property type="entry name" value="CSD"/>
    <property type="match status" value="3"/>
</dbReference>
<dbReference type="AlphaFoldDB" id="A0A7S4QNB8"/>
<dbReference type="InterPro" id="IPR011129">
    <property type="entry name" value="CSD"/>
</dbReference>
<dbReference type="InterPro" id="IPR012340">
    <property type="entry name" value="NA-bd_OB-fold"/>
</dbReference>
<feature type="domain" description="CSD" evidence="2">
    <location>
        <begin position="117"/>
        <end position="183"/>
    </location>
</feature>
<proteinExistence type="predicted"/>
<dbReference type="EMBL" id="HBNR01033728">
    <property type="protein sequence ID" value="CAE4588816.1"/>
    <property type="molecule type" value="Transcribed_RNA"/>
</dbReference>
<dbReference type="SMART" id="SM00357">
    <property type="entry name" value="CSP"/>
    <property type="match status" value="4"/>
</dbReference>
<feature type="domain" description="CSD" evidence="2">
    <location>
        <begin position="323"/>
        <end position="390"/>
    </location>
</feature>
<reference evidence="3" key="1">
    <citation type="submission" date="2021-01" db="EMBL/GenBank/DDBJ databases">
        <authorList>
            <person name="Corre E."/>
            <person name="Pelletier E."/>
            <person name="Niang G."/>
            <person name="Scheremetjew M."/>
            <person name="Finn R."/>
            <person name="Kale V."/>
            <person name="Holt S."/>
            <person name="Cochrane G."/>
            <person name="Meng A."/>
            <person name="Brown T."/>
            <person name="Cohen L."/>
        </authorList>
    </citation>
    <scope>NUCLEOTIDE SEQUENCE</scope>
    <source>
        <strain evidence="3">CCMP3105</strain>
    </source>
</reference>
<dbReference type="SUPFAM" id="SSF50249">
    <property type="entry name" value="Nucleic acid-binding proteins"/>
    <property type="match status" value="4"/>
</dbReference>